<keyword evidence="3 9" id="KW-1133">Transmembrane helix</keyword>
<evidence type="ECO:0000256" key="4">
    <source>
        <dbReference type="ARBA" id="ARBA00023040"/>
    </source>
</evidence>
<dbReference type="Proteomes" id="UP001163046">
    <property type="component" value="Unassembled WGS sequence"/>
</dbReference>
<organism evidence="11 12">
    <name type="scientific">Desmophyllum pertusum</name>
    <dbReference type="NCBI Taxonomy" id="174260"/>
    <lineage>
        <taxon>Eukaryota</taxon>
        <taxon>Metazoa</taxon>
        <taxon>Cnidaria</taxon>
        <taxon>Anthozoa</taxon>
        <taxon>Hexacorallia</taxon>
        <taxon>Scleractinia</taxon>
        <taxon>Caryophylliina</taxon>
        <taxon>Caryophylliidae</taxon>
        <taxon>Desmophyllum</taxon>
    </lineage>
</organism>
<accession>A0A9W9ZDI9</accession>
<keyword evidence="7 8" id="KW-0807">Transducer</keyword>
<comment type="caution">
    <text evidence="11">The sequence shown here is derived from an EMBL/GenBank/DDBJ whole genome shotgun (WGS) entry which is preliminary data.</text>
</comment>
<evidence type="ECO:0000256" key="1">
    <source>
        <dbReference type="ARBA" id="ARBA00004141"/>
    </source>
</evidence>
<keyword evidence="4 8" id="KW-0297">G-protein coupled receptor</keyword>
<feature type="domain" description="G-protein coupled receptors family 1 profile" evidence="10">
    <location>
        <begin position="38"/>
        <end position="323"/>
    </location>
</feature>
<evidence type="ECO:0000313" key="12">
    <source>
        <dbReference type="Proteomes" id="UP001163046"/>
    </source>
</evidence>
<dbReference type="EMBL" id="MU826358">
    <property type="protein sequence ID" value="KAJ7379430.1"/>
    <property type="molecule type" value="Genomic_DNA"/>
</dbReference>
<feature type="transmembrane region" description="Helical" evidence="9">
    <location>
        <begin position="301"/>
        <end position="324"/>
    </location>
</feature>
<comment type="similarity">
    <text evidence="8">Belongs to the G-protein coupled receptor 1 family.</text>
</comment>
<evidence type="ECO:0000313" key="11">
    <source>
        <dbReference type="EMBL" id="KAJ7379430.1"/>
    </source>
</evidence>
<keyword evidence="2 8" id="KW-0812">Transmembrane</keyword>
<sequence length="498" mass="55730">MNLTEESATESSMYTEHLAFKVTKIFLYVVILILSSVGNTMVVIIICRFKHMKSTPGNLFIVNLALCDLLTPLISIPLEMALVENSFTWDLGLPLCKLLPPAATFFATSSSLTLAAISLDRYRTLMHPFKQRLDARTVKMVIAFVHCCSGILIAPHIVTLELSPTPTVQCIENWPNKFLSKMYTFVLFLGQYALPLAFMAAMYIFAARGLFVSTRRARSLSFSSATSTGKRNGSLKPVLSPREASSHTDTLERHFRQNSEHNAQVTKVFIAIVVVFAVFTLPIEVLWIWAEFAGGTNHRLYPTIAVICRLFTYANSCLNPIIFYKFSRDFHRGFLAFFRFPSSCRDDSAFTSANSAASAATGKTSPTWLTPRGSLQSTPRLSFQSTSCHSVYFADQVKIPHDNKVEHNLNTPRSNSDSHCQFPSVEMLNRSYEEADQTKDIANYVSADPFLHTNVTSSECISTDNNCNISIKVLFYECDLTIELDKLESLLVLPQTDC</sequence>
<dbReference type="Gene3D" id="1.20.1070.10">
    <property type="entry name" value="Rhodopsin 7-helix transmembrane proteins"/>
    <property type="match status" value="1"/>
</dbReference>
<dbReference type="AlphaFoldDB" id="A0A9W9ZDI9"/>
<reference evidence="11" key="1">
    <citation type="submission" date="2023-01" db="EMBL/GenBank/DDBJ databases">
        <title>Genome assembly of the deep-sea coral Lophelia pertusa.</title>
        <authorList>
            <person name="Herrera S."/>
            <person name="Cordes E."/>
        </authorList>
    </citation>
    <scope>NUCLEOTIDE SEQUENCE</scope>
    <source>
        <strain evidence="11">USNM1676648</strain>
        <tissue evidence="11">Polyp</tissue>
    </source>
</reference>
<feature type="transmembrane region" description="Helical" evidence="9">
    <location>
        <begin position="268"/>
        <end position="289"/>
    </location>
</feature>
<feature type="transmembrane region" description="Helical" evidence="9">
    <location>
        <begin position="140"/>
        <end position="158"/>
    </location>
</feature>
<gene>
    <name evidence="11" type="ORF">OS493_016669</name>
</gene>
<evidence type="ECO:0000256" key="9">
    <source>
        <dbReference type="SAM" id="Phobius"/>
    </source>
</evidence>
<dbReference type="PROSITE" id="PS00237">
    <property type="entry name" value="G_PROTEIN_RECEP_F1_1"/>
    <property type="match status" value="1"/>
</dbReference>
<dbReference type="PANTHER" id="PTHR45695">
    <property type="entry name" value="LEUCOKININ RECEPTOR-RELATED"/>
    <property type="match status" value="1"/>
</dbReference>
<dbReference type="InterPro" id="IPR000276">
    <property type="entry name" value="GPCR_Rhodpsn"/>
</dbReference>
<keyword evidence="6 8" id="KW-0675">Receptor</keyword>
<name>A0A9W9ZDI9_9CNID</name>
<evidence type="ECO:0000256" key="6">
    <source>
        <dbReference type="ARBA" id="ARBA00023170"/>
    </source>
</evidence>
<dbReference type="GO" id="GO:0005886">
    <property type="term" value="C:plasma membrane"/>
    <property type="evidence" value="ECO:0007669"/>
    <property type="project" value="TreeGrafter"/>
</dbReference>
<evidence type="ECO:0000256" key="5">
    <source>
        <dbReference type="ARBA" id="ARBA00023136"/>
    </source>
</evidence>
<keyword evidence="5 9" id="KW-0472">Membrane</keyword>
<dbReference type="OrthoDB" id="5981340at2759"/>
<dbReference type="PANTHER" id="PTHR45695:SF9">
    <property type="entry name" value="LEUCOKININ RECEPTOR"/>
    <property type="match status" value="1"/>
</dbReference>
<feature type="transmembrane region" description="Helical" evidence="9">
    <location>
        <begin position="59"/>
        <end position="78"/>
    </location>
</feature>
<dbReference type="GO" id="GO:0004930">
    <property type="term" value="F:G protein-coupled receptor activity"/>
    <property type="evidence" value="ECO:0007669"/>
    <property type="project" value="UniProtKB-KW"/>
</dbReference>
<dbReference type="Pfam" id="PF00001">
    <property type="entry name" value="7tm_1"/>
    <property type="match status" value="1"/>
</dbReference>
<protein>
    <recommendedName>
        <fullName evidence="10">G-protein coupled receptors family 1 profile domain-containing protein</fullName>
    </recommendedName>
</protein>
<evidence type="ECO:0000256" key="8">
    <source>
        <dbReference type="RuleBase" id="RU000688"/>
    </source>
</evidence>
<evidence type="ECO:0000256" key="2">
    <source>
        <dbReference type="ARBA" id="ARBA00022692"/>
    </source>
</evidence>
<dbReference type="PROSITE" id="PS50262">
    <property type="entry name" value="G_PROTEIN_RECEP_F1_2"/>
    <property type="match status" value="1"/>
</dbReference>
<comment type="subcellular location">
    <subcellularLocation>
        <location evidence="1">Membrane</location>
        <topology evidence="1">Multi-pass membrane protein</topology>
    </subcellularLocation>
</comment>
<dbReference type="PRINTS" id="PR00237">
    <property type="entry name" value="GPCRRHODOPSN"/>
</dbReference>
<dbReference type="SMART" id="SM01381">
    <property type="entry name" value="7TM_GPCR_Srsx"/>
    <property type="match status" value="1"/>
</dbReference>
<dbReference type="SUPFAM" id="SSF81321">
    <property type="entry name" value="Family A G protein-coupled receptor-like"/>
    <property type="match status" value="1"/>
</dbReference>
<proteinExistence type="inferred from homology"/>
<evidence type="ECO:0000259" key="10">
    <source>
        <dbReference type="PROSITE" id="PS50262"/>
    </source>
</evidence>
<evidence type="ECO:0000256" key="7">
    <source>
        <dbReference type="ARBA" id="ARBA00023224"/>
    </source>
</evidence>
<dbReference type="CDD" id="cd00637">
    <property type="entry name" value="7tm_classA_rhodopsin-like"/>
    <property type="match status" value="1"/>
</dbReference>
<keyword evidence="12" id="KW-1185">Reference proteome</keyword>
<evidence type="ECO:0000256" key="3">
    <source>
        <dbReference type="ARBA" id="ARBA00022989"/>
    </source>
</evidence>
<feature type="transmembrane region" description="Helical" evidence="9">
    <location>
        <begin position="182"/>
        <end position="206"/>
    </location>
</feature>
<feature type="transmembrane region" description="Helical" evidence="9">
    <location>
        <begin position="98"/>
        <end position="119"/>
    </location>
</feature>
<feature type="transmembrane region" description="Helical" evidence="9">
    <location>
        <begin position="25"/>
        <end position="47"/>
    </location>
</feature>
<dbReference type="InterPro" id="IPR017452">
    <property type="entry name" value="GPCR_Rhodpsn_7TM"/>
</dbReference>